<evidence type="ECO:0000259" key="1">
    <source>
        <dbReference type="SMART" id="SM00481"/>
    </source>
</evidence>
<name>A0A0L6JT49_9FIRM</name>
<dbReference type="eggNOG" id="COG1387">
    <property type="taxonomic scope" value="Bacteria"/>
</dbReference>
<dbReference type="InterPro" id="IPR003141">
    <property type="entry name" value="Pol/His_phosphatase_N"/>
</dbReference>
<sequence>MRIVVDSHTHTISSGHAYSTIQEIAREAAGHGIEMIAITDHGPSMIGAPCAVHFGNLRVVPEEIYGIRILKGIEANIIKYDGTIDLQENYLKRLDFVMASFHDLCIKPGNAEENTEAVVNALKNPLIDAIAHPGNPQFQIDIDKVVDTAKEYNKMLEINNHSFIVRTGSEKNCLEIVIKCKEKGVKVVCGSDAHISFDVGNFDRVKELLKKVNMPEELVLSTSKEAFLNYLAGRRRKTLGM</sequence>
<dbReference type="EMBL" id="LGTC01000001">
    <property type="protein sequence ID" value="KNY28597.1"/>
    <property type="molecule type" value="Genomic_DNA"/>
</dbReference>
<dbReference type="InterPro" id="IPR004013">
    <property type="entry name" value="PHP_dom"/>
</dbReference>
<dbReference type="AlphaFoldDB" id="A0A0L6JT49"/>
<dbReference type="PANTHER" id="PTHR36928:SF1">
    <property type="entry name" value="PHOSPHATASE YCDX-RELATED"/>
    <property type="match status" value="1"/>
</dbReference>
<reference evidence="3" key="1">
    <citation type="submission" date="2015-07" db="EMBL/GenBank/DDBJ databases">
        <title>Near-Complete Genome Sequence of the Cellulolytic Bacterium Bacteroides (Pseudobacteroides) cellulosolvens ATCC 35603.</title>
        <authorList>
            <person name="Dassa B."/>
            <person name="Utturkar S.M."/>
            <person name="Klingeman D.M."/>
            <person name="Hurt R.A."/>
            <person name="Keller M."/>
            <person name="Xu J."/>
            <person name="Reddy Y.H.K."/>
            <person name="Borovok I."/>
            <person name="Grinberg I.R."/>
            <person name="Lamed R."/>
            <person name="Zhivin O."/>
            <person name="Bayer E.A."/>
            <person name="Brown S.D."/>
        </authorList>
    </citation>
    <scope>NUCLEOTIDE SEQUENCE [LARGE SCALE GENOMIC DNA]</scope>
    <source>
        <strain evidence="3">DSM 2933</strain>
    </source>
</reference>
<dbReference type="GO" id="GO:0008270">
    <property type="term" value="F:zinc ion binding"/>
    <property type="evidence" value="ECO:0007669"/>
    <property type="project" value="TreeGrafter"/>
</dbReference>
<gene>
    <name evidence="2" type="ORF">Bccel_3871</name>
</gene>
<dbReference type="Pfam" id="PF02811">
    <property type="entry name" value="PHP"/>
    <property type="match status" value="1"/>
</dbReference>
<dbReference type="SUPFAM" id="SSF89550">
    <property type="entry name" value="PHP domain-like"/>
    <property type="match status" value="1"/>
</dbReference>
<dbReference type="Proteomes" id="UP000036923">
    <property type="component" value="Unassembled WGS sequence"/>
</dbReference>
<dbReference type="PATRIC" id="fig|398512.5.peg.4050"/>
<dbReference type="SMART" id="SM00481">
    <property type="entry name" value="POLIIIAc"/>
    <property type="match status" value="1"/>
</dbReference>
<keyword evidence="3" id="KW-1185">Reference proteome</keyword>
<protein>
    <submittedName>
        <fullName evidence="2">PHP domain protein</fullName>
    </submittedName>
</protein>
<dbReference type="RefSeq" id="WP_036936641.1">
    <property type="nucleotide sequence ID" value="NZ_JQKC01000002.1"/>
</dbReference>
<dbReference type="GO" id="GO:0005829">
    <property type="term" value="C:cytosol"/>
    <property type="evidence" value="ECO:0007669"/>
    <property type="project" value="TreeGrafter"/>
</dbReference>
<dbReference type="CDD" id="cd07437">
    <property type="entry name" value="PHP_HisPPase_Ycdx_like"/>
    <property type="match status" value="1"/>
</dbReference>
<dbReference type="InterPro" id="IPR050243">
    <property type="entry name" value="PHP_phosphatase"/>
</dbReference>
<evidence type="ECO:0000313" key="3">
    <source>
        <dbReference type="Proteomes" id="UP000036923"/>
    </source>
</evidence>
<dbReference type="Gene3D" id="3.20.20.140">
    <property type="entry name" value="Metal-dependent hydrolases"/>
    <property type="match status" value="1"/>
</dbReference>
<dbReference type="GO" id="GO:0042578">
    <property type="term" value="F:phosphoric ester hydrolase activity"/>
    <property type="evidence" value="ECO:0007669"/>
    <property type="project" value="TreeGrafter"/>
</dbReference>
<dbReference type="OrthoDB" id="9808747at2"/>
<feature type="domain" description="Polymerase/histidinol phosphatase N-terminal" evidence="1">
    <location>
        <begin position="5"/>
        <end position="79"/>
    </location>
</feature>
<dbReference type="InterPro" id="IPR016195">
    <property type="entry name" value="Pol/histidinol_Pase-like"/>
</dbReference>
<dbReference type="STRING" id="398512.Bccel_3871"/>
<accession>A0A0L6JT49</accession>
<dbReference type="PANTHER" id="PTHR36928">
    <property type="entry name" value="PHOSPHATASE YCDX-RELATED"/>
    <property type="match status" value="1"/>
</dbReference>
<evidence type="ECO:0000313" key="2">
    <source>
        <dbReference type="EMBL" id="KNY28597.1"/>
    </source>
</evidence>
<comment type="caution">
    <text evidence="2">The sequence shown here is derived from an EMBL/GenBank/DDBJ whole genome shotgun (WGS) entry which is preliminary data.</text>
</comment>
<proteinExistence type="predicted"/>
<dbReference type="NCBIfam" id="NF006702">
    <property type="entry name" value="PRK09248.1"/>
    <property type="match status" value="1"/>
</dbReference>
<organism evidence="2 3">
    <name type="scientific">Pseudobacteroides cellulosolvens ATCC 35603 = DSM 2933</name>
    <dbReference type="NCBI Taxonomy" id="398512"/>
    <lineage>
        <taxon>Bacteria</taxon>
        <taxon>Bacillati</taxon>
        <taxon>Bacillota</taxon>
        <taxon>Clostridia</taxon>
        <taxon>Eubacteriales</taxon>
        <taxon>Oscillospiraceae</taxon>
        <taxon>Pseudobacteroides</taxon>
    </lineage>
</organism>